<accession>A0A3P6FLV6</accession>
<dbReference type="AlphaFoldDB" id="A0A3P6FLV6"/>
<dbReference type="EMBL" id="LR031878">
    <property type="protein sequence ID" value="VDD49916.1"/>
    <property type="molecule type" value="Genomic_DNA"/>
</dbReference>
<name>A0A3P6FLV6_BRAOL</name>
<proteinExistence type="predicted"/>
<sequence>MIRTEPQGMELEPFCSQWLVNFLSCSSAAASVVENLSNLVVHVLLPLFSSLSAGYSS</sequence>
<gene>
    <name evidence="1" type="ORF">BOLC1T02305H</name>
</gene>
<evidence type="ECO:0000313" key="1">
    <source>
        <dbReference type="EMBL" id="VDD49916.1"/>
    </source>
</evidence>
<organism evidence="1">
    <name type="scientific">Brassica oleracea</name>
    <name type="common">Wild cabbage</name>
    <dbReference type="NCBI Taxonomy" id="3712"/>
    <lineage>
        <taxon>Eukaryota</taxon>
        <taxon>Viridiplantae</taxon>
        <taxon>Streptophyta</taxon>
        <taxon>Embryophyta</taxon>
        <taxon>Tracheophyta</taxon>
        <taxon>Spermatophyta</taxon>
        <taxon>Magnoliopsida</taxon>
        <taxon>eudicotyledons</taxon>
        <taxon>Gunneridae</taxon>
        <taxon>Pentapetalae</taxon>
        <taxon>rosids</taxon>
        <taxon>malvids</taxon>
        <taxon>Brassicales</taxon>
        <taxon>Brassicaceae</taxon>
        <taxon>Brassiceae</taxon>
        <taxon>Brassica</taxon>
    </lineage>
</organism>
<protein>
    <submittedName>
        <fullName evidence="1">Uncharacterized protein</fullName>
    </submittedName>
</protein>
<reference evidence="1" key="1">
    <citation type="submission" date="2018-11" db="EMBL/GenBank/DDBJ databases">
        <authorList>
            <consortium name="Genoscope - CEA"/>
            <person name="William W."/>
        </authorList>
    </citation>
    <scope>NUCLEOTIDE SEQUENCE</scope>
</reference>